<organism evidence="1 2">
    <name type="scientific">Rhodococcus antarcticus</name>
    <dbReference type="NCBI Taxonomy" id="2987751"/>
    <lineage>
        <taxon>Bacteria</taxon>
        <taxon>Bacillati</taxon>
        <taxon>Actinomycetota</taxon>
        <taxon>Actinomycetes</taxon>
        <taxon>Mycobacteriales</taxon>
        <taxon>Nocardiaceae</taxon>
        <taxon>Rhodococcus</taxon>
    </lineage>
</organism>
<keyword evidence="2" id="KW-1185">Reference proteome</keyword>
<reference evidence="1" key="1">
    <citation type="submission" date="2022-10" db="EMBL/GenBank/DDBJ databases">
        <title>Rhodococcus sp.75.</title>
        <authorList>
            <person name="Sun M."/>
        </authorList>
    </citation>
    <scope>NUCLEOTIDE SEQUENCE</scope>
    <source>
        <strain evidence="1">75</strain>
    </source>
</reference>
<dbReference type="InterPro" id="IPR037079">
    <property type="entry name" value="AF2212/PG0164-like_sf"/>
</dbReference>
<dbReference type="Pfam" id="PF08922">
    <property type="entry name" value="DUF1905"/>
    <property type="match status" value="1"/>
</dbReference>
<evidence type="ECO:0000313" key="1">
    <source>
        <dbReference type="EMBL" id="UZJ24797.1"/>
    </source>
</evidence>
<accession>A0ABY6NZG5</accession>
<sequence length="149" mass="15486">MEFRTVLLLARTTATGIEVPPDVVEALGSSRKPAVTVTLNGGHSYPSTVASMNGKFMVPVSAEHRAAAGIEAGQEVLVDLVVDTAPRVLVVPGDLAAALDAAPAARTAFDALSYSNRRRHTLAVEGAKAAGTRARRITKVVDDLVDGRG</sequence>
<protein>
    <submittedName>
        <fullName evidence="1">YdeI/OmpD-associated family protein</fullName>
    </submittedName>
</protein>
<dbReference type="SUPFAM" id="SSF141694">
    <property type="entry name" value="AF2212/PG0164-like"/>
    <property type="match status" value="1"/>
</dbReference>
<dbReference type="RefSeq" id="WP_265382903.1">
    <property type="nucleotide sequence ID" value="NZ_CP110615.1"/>
</dbReference>
<dbReference type="InterPro" id="IPR015018">
    <property type="entry name" value="DUF1905"/>
</dbReference>
<gene>
    <name evidence="1" type="ORF">RHODO2019_17090</name>
</gene>
<proteinExistence type="predicted"/>
<dbReference type="Proteomes" id="UP001164965">
    <property type="component" value="Chromosome"/>
</dbReference>
<dbReference type="EMBL" id="CP110615">
    <property type="protein sequence ID" value="UZJ24797.1"/>
    <property type="molecule type" value="Genomic_DNA"/>
</dbReference>
<dbReference type="Gene3D" id="2.40.30.100">
    <property type="entry name" value="AF2212/PG0164-like"/>
    <property type="match status" value="1"/>
</dbReference>
<name>A0ABY6NZG5_9NOCA</name>
<evidence type="ECO:0000313" key="2">
    <source>
        <dbReference type="Proteomes" id="UP001164965"/>
    </source>
</evidence>
<dbReference type="Pfam" id="PF13376">
    <property type="entry name" value="OmdA"/>
    <property type="match status" value="1"/>
</dbReference>